<gene>
    <name evidence="1" type="ORF">FYJ33_10520</name>
</gene>
<organism evidence="1 2">
    <name type="scientific">Inconstantimicrobium porci</name>
    <dbReference type="NCBI Taxonomy" id="2652291"/>
    <lineage>
        <taxon>Bacteria</taxon>
        <taxon>Bacillati</taxon>
        <taxon>Bacillota</taxon>
        <taxon>Clostridia</taxon>
        <taxon>Eubacteriales</taxon>
        <taxon>Clostridiaceae</taxon>
        <taxon>Inconstantimicrobium</taxon>
    </lineage>
</organism>
<sequence>MQCSKRKKCNDFVETREKVYKRENIENKSNKKLYLKLKRRNYKDQIRYYYYKFLKGCSRKNVKVIASDTTYEINKKAEMIFKQKALDQMRKFYIKAKYTQSECTLEDFQIFHKSYKKSSLVQLKILCIGSGN</sequence>
<keyword evidence="2" id="KW-1185">Reference proteome</keyword>
<protein>
    <submittedName>
        <fullName evidence="1">Uncharacterized protein</fullName>
    </submittedName>
</protein>
<dbReference type="Proteomes" id="UP000460287">
    <property type="component" value="Unassembled WGS sequence"/>
</dbReference>
<accession>A0A7X2MZ97</accession>
<name>A0A7X2MZ97_9CLOT</name>
<reference evidence="1 2" key="1">
    <citation type="submission" date="2019-08" db="EMBL/GenBank/DDBJ databases">
        <title>In-depth cultivation of the pig gut microbiome towards novel bacterial diversity and tailored functional studies.</title>
        <authorList>
            <person name="Wylensek D."/>
            <person name="Hitch T.C.A."/>
            <person name="Clavel T."/>
        </authorList>
    </citation>
    <scope>NUCLEOTIDE SEQUENCE [LARGE SCALE GENOMIC DNA]</scope>
    <source>
        <strain evidence="1 2">WCA-383-APC-5B</strain>
    </source>
</reference>
<dbReference type="AlphaFoldDB" id="A0A7X2MZ97"/>
<comment type="caution">
    <text evidence="1">The sequence shown here is derived from an EMBL/GenBank/DDBJ whole genome shotgun (WGS) entry which is preliminary data.</text>
</comment>
<evidence type="ECO:0000313" key="1">
    <source>
        <dbReference type="EMBL" id="MSR91825.1"/>
    </source>
</evidence>
<dbReference type="EMBL" id="VULX01000016">
    <property type="protein sequence ID" value="MSR91825.1"/>
    <property type="molecule type" value="Genomic_DNA"/>
</dbReference>
<evidence type="ECO:0000313" key="2">
    <source>
        <dbReference type="Proteomes" id="UP000460287"/>
    </source>
</evidence>
<proteinExistence type="predicted"/>
<dbReference type="RefSeq" id="WP_154531722.1">
    <property type="nucleotide sequence ID" value="NZ_JAQXTV010000084.1"/>
</dbReference>